<dbReference type="RefSeq" id="WP_091746544.1">
    <property type="nucleotide sequence ID" value="NZ_FODY01000010.1"/>
</dbReference>
<dbReference type="STRING" id="112903.SAMN04490178_11086"/>
<feature type="active site" description="Proton acceptor" evidence="6">
    <location>
        <position position="313"/>
    </location>
</feature>
<feature type="binding site" evidence="8">
    <location>
        <begin position="179"/>
        <end position="181"/>
    </location>
    <ligand>
        <name>beta-D-galactose</name>
        <dbReference type="ChEBI" id="CHEBI:27667"/>
    </ligand>
</feature>
<keyword evidence="4 5" id="KW-0119">Carbohydrate metabolism</keyword>
<comment type="catalytic activity">
    <reaction evidence="5">
        <text>alpha-D-glucose = beta-D-glucose</text>
        <dbReference type="Rhea" id="RHEA:10264"/>
        <dbReference type="ChEBI" id="CHEBI:15903"/>
        <dbReference type="ChEBI" id="CHEBI:17925"/>
        <dbReference type="EC" id="5.1.3.3"/>
    </reaction>
</comment>
<evidence type="ECO:0000313" key="10">
    <source>
        <dbReference type="Proteomes" id="UP000198847"/>
    </source>
</evidence>
<accession>A0A1H8V563</accession>
<dbReference type="GO" id="GO:0005737">
    <property type="term" value="C:cytoplasm"/>
    <property type="evidence" value="ECO:0007669"/>
    <property type="project" value="TreeGrafter"/>
</dbReference>
<dbReference type="GO" id="GO:0033499">
    <property type="term" value="P:galactose catabolic process via UDP-galactose, Leloir pathway"/>
    <property type="evidence" value="ECO:0007669"/>
    <property type="project" value="TreeGrafter"/>
</dbReference>
<dbReference type="GO" id="GO:0006006">
    <property type="term" value="P:glucose metabolic process"/>
    <property type="evidence" value="ECO:0007669"/>
    <property type="project" value="TreeGrafter"/>
</dbReference>
<evidence type="ECO:0000256" key="7">
    <source>
        <dbReference type="PIRSR" id="PIRSR005096-2"/>
    </source>
</evidence>
<dbReference type="EMBL" id="FODY01000010">
    <property type="protein sequence ID" value="SEP10620.1"/>
    <property type="molecule type" value="Genomic_DNA"/>
</dbReference>
<dbReference type="CDD" id="cd09019">
    <property type="entry name" value="galactose_mutarotase_like"/>
    <property type="match status" value="1"/>
</dbReference>
<organism evidence="9 10">
    <name type="scientific">Propionispora vibrioides</name>
    <dbReference type="NCBI Taxonomy" id="112903"/>
    <lineage>
        <taxon>Bacteria</taxon>
        <taxon>Bacillati</taxon>
        <taxon>Bacillota</taxon>
        <taxon>Negativicutes</taxon>
        <taxon>Selenomonadales</taxon>
        <taxon>Sporomusaceae</taxon>
        <taxon>Propionispora</taxon>
    </lineage>
</organism>
<evidence type="ECO:0000313" key="9">
    <source>
        <dbReference type="EMBL" id="SEP10620.1"/>
    </source>
</evidence>
<dbReference type="GO" id="GO:0004034">
    <property type="term" value="F:aldose 1-epimerase activity"/>
    <property type="evidence" value="ECO:0007669"/>
    <property type="project" value="UniProtKB-EC"/>
</dbReference>
<dbReference type="PIRSF" id="PIRSF005096">
    <property type="entry name" value="GALM"/>
    <property type="match status" value="1"/>
</dbReference>
<comment type="similarity">
    <text evidence="2 5">Belongs to the aldose epimerase family.</text>
</comment>
<name>A0A1H8V563_9FIRM</name>
<dbReference type="PANTHER" id="PTHR10091:SF0">
    <property type="entry name" value="GALACTOSE MUTAROTASE"/>
    <property type="match status" value="1"/>
</dbReference>
<dbReference type="InterPro" id="IPR014718">
    <property type="entry name" value="GH-type_carb-bd"/>
</dbReference>
<gene>
    <name evidence="9" type="ORF">SAMN04490178_11086</name>
</gene>
<dbReference type="InterPro" id="IPR047215">
    <property type="entry name" value="Galactose_mutarotase-like"/>
</dbReference>
<evidence type="ECO:0000256" key="2">
    <source>
        <dbReference type="ARBA" id="ARBA00006206"/>
    </source>
</evidence>
<feature type="binding site" evidence="7">
    <location>
        <position position="252"/>
    </location>
    <ligand>
        <name>beta-D-galactose</name>
        <dbReference type="ChEBI" id="CHEBI:27667"/>
    </ligand>
</feature>
<dbReference type="InterPro" id="IPR011013">
    <property type="entry name" value="Gal_mutarotase_sf_dom"/>
</dbReference>
<dbReference type="UniPathway" id="UPA00242"/>
<dbReference type="InterPro" id="IPR015443">
    <property type="entry name" value="Aldose_1-epimerase"/>
</dbReference>
<keyword evidence="10" id="KW-1185">Reference proteome</keyword>
<proteinExistence type="inferred from homology"/>
<protein>
    <recommendedName>
        <fullName evidence="5">Aldose 1-epimerase</fullName>
        <ecNumber evidence="5">5.1.3.3</ecNumber>
    </recommendedName>
</protein>
<dbReference type="PANTHER" id="PTHR10091">
    <property type="entry name" value="ALDOSE-1-EPIMERASE"/>
    <property type="match status" value="1"/>
</dbReference>
<dbReference type="SUPFAM" id="SSF74650">
    <property type="entry name" value="Galactose mutarotase-like"/>
    <property type="match status" value="1"/>
</dbReference>
<evidence type="ECO:0000256" key="4">
    <source>
        <dbReference type="ARBA" id="ARBA00023277"/>
    </source>
</evidence>
<dbReference type="InterPro" id="IPR008183">
    <property type="entry name" value="Aldose_1/G6P_1-epimerase"/>
</dbReference>
<evidence type="ECO:0000256" key="1">
    <source>
        <dbReference type="ARBA" id="ARBA00005028"/>
    </source>
</evidence>
<dbReference type="Pfam" id="PF01263">
    <property type="entry name" value="Aldose_epim"/>
    <property type="match status" value="1"/>
</dbReference>
<feature type="active site" description="Proton donor" evidence="6">
    <location>
        <position position="179"/>
    </location>
</feature>
<dbReference type="EC" id="5.1.3.3" evidence="5"/>
<dbReference type="GO" id="GO:0030246">
    <property type="term" value="F:carbohydrate binding"/>
    <property type="evidence" value="ECO:0007669"/>
    <property type="project" value="InterPro"/>
</dbReference>
<keyword evidence="3 5" id="KW-0413">Isomerase</keyword>
<dbReference type="Proteomes" id="UP000198847">
    <property type="component" value="Unassembled WGS sequence"/>
</dbReference>
<reference evidence="9 10" key="1">
    <citation type="submission" date="2016-10" db="EMBL/GenBank/DDBJ databases">
        <authorList>
            <person name="de Groot N.N."/>
        </authorList>
    </citation>
    <scope>NUCLEOTIDE SEQUENCE [LARGE SCALE GENOMIC DNA]</scope>
    <source>
        <strain evidence="9 10">DSM 13305</strain>
    </source>
</reference>
<dbReference type="AlphaFoldDB" id="A0A1H8V563"/>
<dbReference type="NCBIfam" id="NF008277">
    <property type="entry name" value="PRK11055.1"/>
    <property type="match status" value="1"/>
</dbReference>
<comment type="pathway">
    <text evidence="1 5">Carbohydrate metabolism; hexose metabolism.</text>
</comment>
<evidence type="ECO:0000256" key="5">
    <source>
        <dbReference type="PIRNR" id="PIRNR005096"/>
    </source>
</evidence>
<evidence type="ECO:0000256" key="8">
    <source>
        <dbReference type="PIRSR" id="PIRSR005096-3"/>
    </source>
</evidence>
<evidence type="ECO:0000256" key="3">
    <source>
        <dbReference type="ARBA" id="ARBA00023235"/>
    </source>
</evidence>
<dbReference type="OrthoDB" id="9779408at2"/>
<evidence type="ECO:0000256" key="6">
    <source>
        <dbReference type="PIRSR" id="PIRSR005096-1"/>
    </source>
</evidence>
<dbReference type="Gene3D" id="2.70.98.10">
    <property type="match status" value="1"/>
</dbReference>
<sequence length="349" mass="38372">MPIEKENYGLADGQTVYLYLLSNRNGMKMTCLNYGCAITSLFTPDRRGNYENVILGFADLAGYQENVPCAGVVVGRVAGRIREAAFELAGTTYRVTANSGRHHLHGGHPGFSHVVWQSESFQQQDRCGVRFAYTSPDGEAGYPGTLAAQVTYTLTDTGELIIEYQAQSDKDTLFVPTNHMYFNLSGGLKRDILQHTLRLNSSRFTELDADSLPTGRLLEVTGTVFDFRQGRVLADGIVADHPQSRLVKNGYDHAFALDGGVAAQMELYDAASGRILQVHTDAPCVVVYTGNQLSDTLVFTEGHSRRYLGVCLETQGFPDAIHHPQFPSVVLPAGQLFRSTTTYAFRISQ</sequence>